<dbReference type="InterPro" id="IPR000755">
    <property type="entry name" value="A_A_dipeptidase"/>
</dbReference>
<evidence type="ECO:0000256" key="2">
    <source>
        <dbReference type="ARBA" id="ARBA00022670"/>
    </source>
</evidence>
<dbReference type="GO" id="GO:0071555">
    <property type="term" value="P:cell wall organization"/>
    <property type="evidence" value="ECO:0007669"/>
    <property type="project" value="UniProtKB-KW"/>
</dbReference>
<dbReference type="InterPro" id="IPR009045">
    <property type="entry name" value="Zn_M74/Hedgehog-like"/>
</dbReference>
<feature type="site" description="Transition state stabilizer" evidence="9">
    <location>
        <position position="113"/>
    </location>
</feature>
<dbReference type="GO" id="GO:0006508">
    <property type="term" value="P:proteolysis"/>
    <property type="evidence" value="ECO:0007669"/>
    <property type="project" value="UniProtKB-KW"/>
</dbReference>
<dbReference type="PANTHER" id="PTHR43126">
    <property type="entry name" value="D-ALANYL-D-ALANINE DIPEPTIDASE"/>
    <property type="match status" value="1"/>
</dbReference>
<comment type="catalytic activity">
    <reaction evidence="1 9 10">
        <text>D-alanyl-D-alanine + H2O = 2 D-alanine</text>
        <dbReference type="Rhea" id="RHEA:20661"/>
        <dbReference type="ChEBI" id="CHEBI:15377"/>
        <dbReference type="ChEBI" id="CHEBI:57416"/>
        <dbReference type="ChEBI" id="CHEBI:57822"/>
        <dbReference type="EC" id="3.4.13.22"/>
    </reaction>
</comment>
<gene>
    <name evidence="11" type="ORF">FK004_14995</name>
</gene>
<dbReference type="SUPFAM" id="SSF55166">
    <property type="entry name" value="Hedgehog/DD-peptidase"/>
    <property type="match status" value="1"/>
</dbReference>
<evidence type="ECO:0000313" key="11">
    <source>
        <dbReference type="EMBL" id="AWG26440.1"/>
    </source>
</evidence>
<evidence type="ECO:0000256" key="7">
    <source>
        <dbReference type="ARBA" id="ARBA00023049"/>
    </source>
</evidence>
<feature type="binding site" evidence="9">
    <location>
        <position position="147"/>
    </location>
    <ligand>
        <name>Zn(2+)</name>
        <dbReference type="ChEBI" id="CHEBI:29105"/>
        <note>catalytic</note>
    </ligand>
</feature>
<evidence type="ECO:0000256" key="1">
    <source>
        <dbReference type="ARBA" id="ARBA00001362"/>
    </source>
</evidence>
<name>A0A2S1LRQ2_9FLAO</name>
<dbReference type="GO" id="GO:0008237">
    <property type="term" value="F:metallopeptidase activity"/>
    <property type="evidence" value="ECO:0007669"/>
    <property type="project" value="UniProtKB-KW"/>
</dbReference>
<dbReference type="HAMAP" id="MF_01924">
    <property type="entry name" value="A_A_dipeptidase"/>
    <property type="match status" value="1"/>
</dbReference>
<dbReference type="KEGG" id="fki:FK004_14995"/>
<dbReference type="EMBL" id="CP020919">
    <property type="protein sequence ID" value="AWG26440.1"/>
    <property type="molecule type" value="Genomic_DNA"/>
</dbReference>
<evidence type="ECO:0000256" key="8">
    <source>
        <dbReference type="ARBA" id="ARBA00023316"/>
    </source>
</evidence>
<organism evidence="11 12">
    <name type="scientific">Flavobacterium kingsejongi</name>
    <dbReference type="NCBI Taxonomy" id="1678728"/>
    <lineage>
        <taxon>Bacteria</taxon>
        <taxon>Pseudomonadati</taxon>
        <taxon>Bacteroidota</taxon>
        <taxon>Flavobacteriia</taxon>
        <taxon>Flavobacteriales</taxon>
        <taxon>Flavobacteriaceae</taxon>
        <taxon>Flavobacterium</taxon>
    </lineage>
</organism>
<dbReference type="GO" id="GO:0160237">
    <property type="term" value="F:D-Ala-D-Ala dipeptidase activity"/>
    <property type="evidence" value="ECO:0007669"/>
    <property type="project" value="UniProtKB-EC"/>
</dbReference>
<dbReference type="PIRSF" id="PIRSF026671">
    <property type="entry name" value="AA_dipeptidase"/>
    <property type="match status" value="1"/>
</dbReference>
<dbReference type="OrthoDB" id="9801430at2"/>
<dbReference type="Pfam" id="PF01427">
    <property type="entry name" value="Peptidase_M15"/>
    <property type="match status" value="1"/>
</dbReference>
<comment type="similarity">
    <text evidence="9 10">Belongs to the peptidase M15D family.</text>
</comment>
<dbReference type="Gene3D" id="3.30.1380.10">
    <property type="match status" value="1"/>
</dbReference>
<comment type="function">
    <text evidence="9 10">Catalyzes hydrolysis of the D-alanyl-D-alanine dipeptide.</text>
</comment>
<proteinExistence type="inferred from homology"/>
<feature type="binding site" evidence="9">
    <location>
        <position position="207"/>
    </location>
    <ligand>
        <name>Zn(2+)</name>
        <dbReference type="ChEBI" id="CHEBI:29105"/>
        <note>catalytic</note>
    </ligand>
</feature>
<sequence length="214" mass="24517">MKYFILSFGLSIFTFCGATRLEHFETGSFRSHSYNSPVTDTIEPQDTAFVNLNAYSSDFNYDMRYATPNNFLKAKVYDCAECYLRYATIKALLAANKEFGALGYKITIYDCYRPLEIQKRMYKIVPDARYVANPKTGSIHNRGGAVDISLIDSTGAVVPMGTEFDHFGKEAHQDYTKLSPEIRANRNLLREIMEKNGFESIRTEWWHFNLKGST</sequence>
<evidence type="ECO:0000256" key="6">
    <source>
        <dbReference type="ARBA" id="ARBA00022997"/>
    </source>
</evidence>
<protein>
    <recommendedName>
        <fullName evidence="9 10">D-alanyl-D-alanine dipeptidase</fullName>
        <shortName evidence="9 10">D-Ala-D-Ala dipeptidase</shortName>
        <ecNumber evidence="9 10">3.4.13.22</ecNumber>
    </recommendedName>
</protein>
<keyword evidence="8 10" id="KW-0961">Cell wall biogenesis/degradation</keyword>
<reference evidence="11 12" key="1">
    <citation type="submission" date="2017-04" db="EMBL/GenBank/DDBJ databases">
        <title>Complete genome sequence of Flavobacterium kingsejong AJ004.</title>
        <authorList>
            <person name="Lee P.C."/>
        </authorList>
    </citation>
    <scope>NUCLEOTIDE SEQUENCE [LARGE SCALE GENOMIC DNA]</scope>
    <source>
        <strain evidence="11 12">AJ004</strain>
    </source>
</reference>
<dbReference type="AlphaFoldDB" id="A0A2S1LRQ2"/>
<comment type="cofactor">
    <cofactor evidence="9">
        <name>Zn(2+)</name>
        <dbReference type="ChEBI" id="CHEBI:29105"/>
    </cofactor>
    <text evidence="9">Binds 1 zinc ion per subunit.</text>
</comment>
<keyword evidence="12" id="KW-1185">Reference proteome</keyword>
<dbReference type="CDD" id="cd14840">
    <property type="entry name" value="D-Ala-D-Ala_dipeptidase_Aad"/>
    <property type="match status" value="1"/>
</dbReference>
<keyword evidence="7 9" id="KW-0482">Metalloprotease</keyword>
<evidence type="ECO:0000256" key="3">
    <source>
        <dbReference type="ARBA" id="ARBA00022723"/>
    </source>
</evidence>
<evidence type="ECO:0000256" key="10">
    <source>
        <dbReference type="PIRNR" id="PIRNR026671"/>
    </source>
</evidence>
<feature type="binding site" evidence="9">
    <location>
        <position position="140"/>
    </location>
    <ligand>
        <name>Zn(2+)</name>
        <dbReference type="ChEBI" id="CHEBI:29105"/>
        <note>catalytic</note>
    </ligand>
</feature>
<keyword evidence="4 9" id="KW-0378">Hydrolase</keyword>
<keyword evidence="3 9" id="KW-0479">Metal-binding</keyword>
<evidence type="ECO:0000256" key="9">
    <source>
        <dbReference type="HAMAP-Rule" id="MF_01924"/>
    </source>
</evidence>
<dbReference type="RefSeq" id="WP_108737965.1">
    <property type="nucleotide sequence ID" value="NZ_CP020919.1"/>
</dbReference>
<evidence type="ECO:0000313" key="12">
    <source>
        <dbReference type="Proteomes" id="UP000244677"/>
    </source>
</evidence>
<feature type="active site" description="Proton donor/acceptor" evidence="9">
    <location>
        <position position="204"/>
    </location>
</feature>
<dbReference type="EC" id="3.4.13.22" evidence="9 10"/>
<dbReference type="PANTHER" id="PTHR43126:SF1">
    <property type="entry name" value="D-ALANYL-D-ALANINE DIPEPTIDASE"/>
    <property type="match status" value="1"/>
</dbReference>
<evidence type="ECO:0000256" key="4">
    <source>
        <dbReference type="ARBA" id="ARBA00022801"/>
    </source>
</evidence>
<evidence type="ECO:0000256" key="5">
    <source>
        <dbReference type="ARBA" id="ARBA00022833"/>
    </source>
</evidence>
<dbReference type="Proteomes" id="UP000244677">
    <property type="component" value="Chromosome"/>
</dbReference>
<keyword evidence="6 9" id="KW-0224">Dipeptidase</keyword>
<dbReference type="GO" id="GO:0008270">
    <property type="term" value="F:zinc ion binding"/>
    <property type="evidence" value="ECO:0007669"/>
    <property type="project" value="UniProtKB-UniRule"/>
</dbReference>
<accession>A0A2S1LRQ2</accession>
<keyword evidence="5 9" id="KW-0862">Zinc</keyword>
<keyword evidence="2 9" id="KW-0645">Protease</keyword>